<accession>A0AAE3FZE3</accession>
<reference evidence="5" key="1">
    <citation type="journal article" date="2022" name="Syst. Appl. Microbiol.">
        <title>Natronocalculus amylovorans gen. nov., sp. nov., and Natranaeroarchaeum aerophilus sp. nov., dominant culturable amylolytic natronoarchaea from hypersaline soda lakes in southwestern Siberia.</title>
        <authorList>
            <person name="Sorokin D.Y."/>
            <person name="Elcheninov A.G."/>
            <person name="Khizhniak T.V."/>
            <person name="Koenen M."/>
            <person name="Bale N.J."/>
            <person name="Damste J.S.S."/>
            <person name="Kublanov I.V."/>
        </authorList>
    </citation>
    <scope>NUCLEOTIDE SEQUENCE</scope>
    <source>
        <strain evidence="5">AArc-St2</strain>
    </source>
</reference>
<dbReference type="AlphaFoldDB" id="A0AAE3FZE3"/>
<dbReference type="InterPro" id="IPR052708">
    <property type="entry name" value="PxpC"/>
</dbReference>
<dbReference type="Proteomes" id="UP001203207">
    <property type="component" value="Unassembled WGS sequence"/>
</dbReference>
<dbReference type="GO" id="GO:0016787">
    <property type="term" value="F:hydrolase activity"/>
    <property type="evidence" value="ECO:0007669"/>
    <property type="project" value="UniProtKB-KW"/>
</dbReference>
<comment type="caution">
    <text evidence="5">The sequence shown here is derived from an EMBL/GenBank/DDBJ whole genome shotgun (WGS) entry which is preliminary data.</text>
</comment>
<gene>
    <name evidence="5" type="ORF">AArcSt2_14480</name>
</gene>
<keyword evidence="2" id="KW-0378">Hydrolase</keyword>
<protein>
    <submittedName>
        <fullName evidence="5">Biotin-dependent carboxyltransferase family protein</fullName>
    </submittedName>
</protein>
<dbReference type="PANTHER" id="PTHR43309">
    <property type="entry name" value="5-OXOPROLINASE SUBUNIT C"/>
    <property type="match status" value="1"/>
</dbReference>
<dbReference type="PANTHER" id="PTHR43309:SF5">
    <property type="entry name" value="5-OXOPROLINASE SUBUNIT C"/>
    <property type="match status" value="1"/>
</dbReference>
<evidence type="ECO:0000313" key="6">
    <source>
        <dbReference type="Proteomes" id="UP001203207"/>
    </source>
</evidence>
<evidence type="ECO:0000313" key="5">
    <source>
        <dbReference type="EMBL" id="MCL9818146.1"/>
    </source>
</evidence>
<sequence length="322" mass="34774">MITVSRPGVLSTVQDLGRFGQYHIGMPPSGAMDPFAHRVGNYLVGNDEDAATIEMTYQGGAFEFDEDRVVALCGATMAATIDDEPINMWEAVSVEAGQTLDIQYASNGARSYLAVAGGIDVEPLMDSRSTYTLIGLGGYEGRSLEEGDELALGAPPEGATDRIGSAVDDEYIPDYDSIDSIRVVFGLCDYRLTDACKERMTTEPWTVTPDADRVGYRLEGPELEFVEREQPFGAGTDQSNVVDLGYPVGSIQVPQQPIVLMQDAVTGGGYATVGTVISVDRGYLAQKRTHQELYFESVNVDDAVAARKAQQETLAAIRKSLE</sequence>
<keyword evidence="6" id="KW-1185">Reference proteome</keyword>
<dbReference type="Pfam" id="PF02626">
    <property type="entry name" value="CT_A_B"/>
    <property type="match status" value="1"/>
</dbReference>
<organism evidence="5 6">
    <name type="scientific">Natronocalculus amylovorans</name>
    <dbReference type="NCBI Taxonomy" id="2917812"/>
    <lineage>
        <taxon>Archaea</taxon>
        <taxon>Methanobacteriati</taxon>
        <taxon>Methanobacteriota</taxon>
        <taxon>Stenosarchaea group</taxon>
        <taxon>Halobacteria</taxon>
        <taxon>Halobacteriales</taxon>
        <taxon>Haloferacaceae</taxon>
        <taxon>Natronocalculus</taxon>
    </lineage>
</organism>
<dbReference type="EMBL" id="JAKRVX010000008">
    <property type="protein sequence ID" value="MCL9818146.1"/>
    <property type="molecule type" value="Genomic_DNA"/>
</dbReference>
<evidence type="ECO:0000256" key="1">
    <source>
        <dbReference type="ARBA" id="ARBA00022741"/>
    </source>
</evidence>
<keyword evidence="3" id="KW-0067">ATP-binding</keyword>
<evidence type="ECO:0000256" key="2">
    <source>
        <dbReference type="ARBA" id="ARBA00022801"/>
    </source>
</evidence>
<dbReference type="Gene3D" id="2.40.100.10">
    <property type="entry name" value="Cyclophilin-like"/>
    <property type="match status" value="1"/>
</dbReference>
<evidence type="ECO:0000259" key="4">
    <source>
        <dbReference type="SMART" id="SM00797"/>
    </source>
</evidence>
<dbReference type="InterPro" id="IPR029000">
    <property type="entry name" value="Cyclophilin-like_dom_sf"/>
</dbReference>
<dbReference type="NCBIfam" id="TIGR00724">
    <property type="entry name" value="urea_amlyse_rel"/>
    <property type="match status" value="1"/>
</dbReference>
<reference evidence="5" key="2">
    <citation type="submission" date="2022-02" db="EMBL/GenBank/DDBJ databases">
        <authorList>
            <person name="Elcheninov A.G."/>
            <person name="Sorokin D.Y."/>
            <person name="Kublanov I.V."/>
        </authorList>
    </citation>
    <scope>NUCLEOTIDE SEQUENCE</scope>
    <source>
        <strain evidence="5">AArc-St2</strain>
    </source>
</reference>
<keyword evidence="1" id="KW-0547">Nucleotide-binding</keyword>
<evidence type="ECO:0000256" key="3">
    <source>
        <dbReference type="ARBA" id="ARBA00022840"/>
    </source>
</evidence>
<dbReference type="RefSeq" id="WP_250585630.1">
    <property type="nucleotide sequence ID" value="NZ_JAKRVX010000008.1"/>
</dbReference>
<name>A0AAE3FZE3_9EURY</name>
<dbReference type="SUPFAM" id="SSF50891">
    <property type="entry name" value="Cyclophilin-like"/>
    <property type="match status" value="1"/>
</dbReference>
<dbReference type="SMART" id="SM00797">
    <property type="entry name" value="AHS2"/>
    <property type="match status" value="1"/>
</dbReference>
<dbReference type="InterPro" id="IPR003778">
    <property type="entry name" value="CT_A_B"/>
</dbReference>
<dbReference type="GO" id="GO:0005524">
    <property type="term" value="F:ATP binding"/>
    <property type="evidence" value="ECO:0007669"/>
    <property type="project" value="UniProtKB-KW"/>
</dbReference>
<proteinExistence type="predicted"/>
<feature type="domain" description="Carboxyltransferase" evidence="4">
    <location>
        <begin position="23"/>
        <end position="313"/>
    </location>
</feature>